<dbReference type="Gene3D" id="1.10.357.10">
    <property type="entry name" value="Tetracycline Repressor, domain 2"/>
    <property type="match status" value="1"/>
</dbReference>
<evidence type="ECO:0000256" key="4">
    <source>
        <dbReference type="PROSITE-ProRule" id="PRU00335"/>
    </source>
</evidence>
<keyword evidence="1" id="KW-0805">Transcription regulation</keyword>
<feature type="domain" description="HTH tetR-type" evidence="6">
    <location>
        <begin position="60"/>
        <end position="120"/>
    </location>
</feature>
<proteinExistence type="predicted"/>
<dbReference type="GO" id="GO:0003700">
    <property type="term" value="F:DNA-binding transcription factor activity"/>
    <property type="evidence" value="ECO:0007669"/>
    <property type="project" value="TreeGrafter"/>
</dbReference>
<evidence type="ECO:0000313" key="8">
    <source>
        <dbReference type="Proteomes" id="UP000462055"/>
    </source>
</evidence>
<dbReference type="Proteomes" id="UP000462055">
    <property type="component" value="Unassembled WGS sequence"/>
</dbReference>
<keyword evidence="2 4" id="KW-0238">DNA-binding</keyword>
<comment type="caution">
    <text evidence="7">The sequence shown here is derived from an EMBL/GenBank/DDBJ whole genome shotgun (WGS) entry which is preliminary data.</text>
</comment>
<dbReference type="PANTHER" id="PTHR30055:SF225">
    <property type="entry name" value="TRANSCRIPTIONAL REGULATORY PROTEIN-RELATED"/>
    <property type="match status" value="1"/>
</dbReference>
<dbReference type="GO" id="GO:0000976">
    <property type="term" value="F:transcription cis-regulatory region binding"/>
    <property type="evidence" value="ECO:0007669"/>
    <property type="project" value="TreeGrafter"/>
</dbReference>
<evidence type="ECO:0000256" key="1">
    <source>
        <dbReference type="ARBA" id="ARBA00023015"/>
    </source>
</evidence>
<dbReference type="InterPro" id="IPR001647">
    <property type="entry name" value="HTH_TetR"/>
</dbReference>
<evidence type="ECO:0000259" key="6">
    <source>
        <dbReference type="PROSITE" id="PS50977"/>
    </source>
</evidence>
<dbReference type="PANTHER" id="PTHR30055">
    <property type="entry name" value="HTH-TYPE TRANSCRIPTIONAL REGULATOR RUTR"/>
    <property type="match status" value="1"/>
</dbReference>
<feature type="region of interest" description="Disordered" evidence="5">
    <location>
        <begin position="1"/>
        <end position="58"/>
    </location>
</feature>
<dbReference type="SUPFAM" id="SSF48498">
    <property type="entry name" value="Tetracyclin repressor-like, C-terminal domain"/>
    <property type="match status" value="1"/>
</dbReference>
<dbReference type="InterPro" id="IPR011075">
    <property type="entry name" value="TetR_C"/>
</dbReference>
<feature type="DNA-binding region" description="H-T-H motif" evidence="4">
    <location>
        <begin position="83"/>
        <end position="102"/>
    </location>
</feature>
<dbReference type="PROSITE" id="PS50977">
    <property type="entry name" value="HTH_TETR_2"/>
    <property type="match status" value="1"/>
</dbReference>
<dbReference type="InterPro" id="IPR009057">
    <property type="entry name" value="Homeodomain-like_sf"/>
</dbReference>
<dbReference type="PRINTS" id="PR00455">
    <property type="entry name" value="HTHTETR"/>
</dbReference>
<dbReference type="AlphaFoldDB" id="A0A6I4MBU9"/>
<evidence type="ECO:0000256" key="2">
    <source>
        <dbReference type="ARBA" id="ARBA00023125"/>
    </source>
</evidence>
<gene>
    <name evidence="7" type="ORF">F8568_013970</name>
</gene>
<dbReference type="Pfam" id="PF16859">
    <property type="entry name" value="TetR_C_11"/>
    <property type="match status" value="1"/>
</dbReference>
<dbReference type="SUPFAM" id="SSF46689">
    <property type="entry name" value="Homeodomain-like"/>
    <property type="match status" value="1"/>
</dbReference>
<accession>A0A6I4MBU9</accession>
<keyword evidence="3" id="KW-0804">Transcription</keyword>
<dbReference type="InterPro" id="IPR050109">
    <property type="entry name" value="HTH-type_TetR-like_transc_reg"/>
</dbReference>
<dbReference type="Pfam" id="PF00440">
    <property type="entry name" value="TetR_N"/>
    <property type="match status" value="1"/>
</dbReference>
<dbReference type="Gene3D" id="1.10.10.60">
    <property type="entry name" value="Homeodomain-like"/>
    <property type="match status" value="1"/>
</dbReference>
<evidence type="ECO:0000256" key="5">
    <source>
        <dbReference type="SAM" id="MobiDB-lite"/>
    </source>
</evidence>
<sequence length="251" mass="27621">MSAGGMGPTLDDRGARSLLRTIPVRKGPDLQWAPAEPPRRNAAMPDARTSGPTAGRKRDPLIEPRVFEAAVRVYARAGWGGFTFDAVAREAGVGKPALYRRWSGGEELLVSALHNLDFPTARDCGSVRADLLDYARQWVHWYRHPDRALAGRRISLDSRARPALAALYEEMINRPRTEAAREITRRAVARGELAPAVRSSTLPDLLVGAMSTHWESTPEGSRARLRRTFPAYAETLVDIILAGAQAMPPRP</sequence>
<evidence type="ECO:0000256" key="3">
    <source>
        <dbReference type="ARBA" id="ARBA00023163"/>
    </source>
</evidence>
<dbReference type="EMBL" id="WBMS02000009">
    <property type="protein sequence ID" value="MWA01467.1"/>
    <property type="molecule type" value="Genomic_DNA"/>
</dbReference>
<dbReference type="InterPro" id="IPR036271">
    <property type="entry name" value="Tet_transcr_reg_TetR-rel_C_sf"/>
</dbReference>
<protein>
    <submittedName>
        <fullName evidence="7">TetR family transcriptional regulator</fullName>
    </submittedName>
</protein>
<keyword evidence="8" id="KW-1185">Reference proteome</keyword>
<organism evidence="7 8">
    <name type="scientific">Actinomadura physcomitrii</name>
    <dbReference type="NCBI Taxonomy" id="2650748"/>
    <lineage>
        <taxon>Bacteria</taxon>
        <taxon>Bacillati</taxon>
        <taxon>Actinomycetota</taxon>
        <taxon>Actinomycetes</taxon>
        <taxon>Streptosporangiales</taxon>
        <taxon>Thermomonosporaceae</taxon>
        <taxon>Actinomadura</taxon>
    </lineage>
</organism>
<evidence type="ECO:0000313" key="7">
    <source>
        <dbReference type="EMBL" id="MWA01467.1"/>
    </source>
</evidence>
<reference evidence="7" key="1">
    <citation type="submission" date="2019-12" db="EMBL/GenBank/DDBJ databases">
        <title>Actinomadura physcomitrii sp. nov., a novel actinomycete isolated from moss [Physcomitrium sphaericum (Ludw) Fuernr].</title>
        <authorList>
            <person name="Zhuang X."/>
        </authorList>
    </citation>
    <scope>NUCLEOTIDE SEQUENCE [LARGE SCALE GENOMIC DNA]</scope>
    <source>
        <strain evidence="7">LD22</strain>
    </source>
</reference>
<name>A0A6I4MBU9_9ACTN</name>